<dbReference type="EMBL" id="ML208339">
    <property type="protein sequence ID" value="TFK69017.1"/>
    <property type="molecule type" value="Genomic_DNA"/>
</dbReference>
<keyword evidence="2" id="KW-1185">Reference proteome</keyword>
<evidence type="ECO:0000313" key="2">
    <source>
        <dbReference type="Proteomes" id="UP000308600"/>
    </source>
</evidence>
<dbReference type="Proteomes" id="UP000308600">
    <property type="component" value="Unassembled WGS sequence"/>
</dbReference>
<reference evidence="1 2" key="1">
    <citation type="journal article" date="2019" name="Nat. Ecol. Evol.">
        <title>Megaphylogeny resolves global patterns of mushroom evolution.</title>
        <authorList>
            <person name="Varga T."/>
            <person name="Krizsan K."/>
            <person name="Foldi C."/>
            <person name="Dima B."/>
            <person name="Sanchez-Garcia M."/>
            <person name="Sanchez-Ramirez S."/>
            <person name="Szollosi G.J."/>
            <person name="Szarkandi J.G."/>
            <person name="Papp V."/>
            <person name="Albert L."/>
            <person name="Andreopoulos W."/>
            <person name="Angelini C."/>
            <person name="Antonin V."/>
            <person name="Barry K.W."/>
            <person name="Bougher N.L."/>
            <person name="Buchanan P."/>
            <person name="Buyck B."/>
            <person name="Bense V."/>
            <person name="Catcheside P."/>
            <person name="Chovatia M."/>
            <person name="Cooper J."/>
            <person name="Damon W."/>
            <person name="Desjardin D."/>
            <person name="Finy P."/>
            <person name="Geml J."/>
            <person name="Haridas S."/>
            <person name="Hughes K."/>
            <person name="Justo A."/>
            <person name="Karasinski D."/>
            <person name="Kautmanova I."/>
            <person name="Kiss B."/>
            <person name="Kocsube S."/>
            <person name="Kotiranta H."/>
            <person name="LaButti K.M."/>
            <person name="Lechner B.E."/>
            <person name="Liimatainen K."/>
            <person name="Lipzen A."/>
            <person name="Lukacs Z."/>
            <person name="Mihaltcheva S."/>
            <person name="Morgado L.N."/>
            <person name="Niskanen T."/>
            <person name="Noordeloos M.E."/>
            <person name="Ohm R.A."/>
            <person name="Ortiz-Santana B."/>
            <person name="Ovrebo C."/>
            <person name="Racz N."/>
            <person name="Riley R."/>
            <person name="Savchenko A."/>
            <person name="Shiryaev A."/>
            <person name="Soop K."/>
            <person name="Spirin V."/>
            <person name="Szebenyi C."/>
            <person name="Tomsovsky M."/>
            <person name="Tulloss R.E."/>
            <person name="Uehling J."/>
            <person name="Grigoriev I.V."/>
            <person name="Vagvolgyi C."/>
            <person name="Papp T."/>
            <person name="Martin F.M."/>
            <person name="Miettinen O."/>
            <person name="Hibbett D.S."/>
            <person name="Nagy L.G."/>
        </authorList>
    </citation>
    <scope>NUCLEOTIDE SEQUENCE [LARGE SCALE GENOMIC DNA]</scope>
    <source>
        <strain evidence="1 2">NL-1719</strain>
    </source>
</reference>
<gene>
    <name evidence="1" type="ORF">BDN72DRAFT_897649</name>
</gene>
<protein>
    <submittedName>
        <fullName evidence="1">Uncharacterized protein</fullName>
    </submittedName>
</protein>
<evidence type="ECO:0000313" key="1">
    <source>
        <dbReference type="EMBL" id="TFK69017.1"/>
    </source>
</evidence>
<proteinExistence type="predicted"/>
<name>A0ACD3ATX8_9AGAR</name>
<sequence>MAMTTFTSTSKPMEVSIPLHHSVPTEITSLIFVFEIQNGRDPTELALVCKDWKDITYGTRALWTHFSFDLKTTSVSRAYRWFHLSQPLPFSLEISAGYDTCVVLPTELTPLIHSITPRLINLSFHGSQSAIVQFFKALPPLLPLLHELCLEGQGSADWNTFYPKVEIDLPSLRSLSLSSCFYPGFCRLFPSIIPWSKLTNLEIVWPQASMPNLLIYILECHNLIKCRLDLPFTTADFTVLPHKEYHLPHLRSLHLKLCNTGVIQLLDYVHLPALTELELSSTYCHFCPKQIQKLIALYERCPFALESLALNQLTLDVGLCIEFTSKFRTLTSIRVDGSDSFR</sequence>
<accession>A0ACD3ATX8</accession>
<organism evidence="1 2">
    <name type="scientific">Pluteus cervinus</name>
    <dbReference type="NCBI Taxonomy" id="181527"/>
    <lineage>
        <taxon>Eukaryota</taxon>
        <taxon>Fungi</taxon>
        <taxon>Dikarya</taxon>
        <taxon>Basidiomycota</taxon>
        <taxon>Agaricomycotina</taxon>
        <taxon>Agaricomycetes</taxon>
        <taxon>Agaricomycetidae</taxon>
        <taxon>Agaricales</taxon>
        <taxon>Pluteineae</taxon>
        <taxon>Pluteaceae</taxon>
        <taxon>Pluteus</taxon>
    </lineage>
</organism>